<protein>
    <submittedName>
        <fullName evidence="2">Bacteriocin immunity protein</fullName>
    </submittedName>
</protein>
<accession>A0ABW1S3U3</accession>
<dbReference type="RefSeq" id="WP_171001399.1">
    <property type="nucleotide sequence ID" value="NZ_BJDJ01000001.1"/>
</dbReference>
<keyword evidence="3" id="KW-1185">Reference proteome</keyword>
<evidence type="ECO:0000313" key="2">
    <source>
        <dbReference type="EMBL" id="MFC6182534.1"/>
    </source>
</evidence>
<evidence type="ECO:0000313" key="3">
    <source>
        <dbReference type="Proteomes" id="UP001596282"/>
    </source>
</evidence>
<dbReference type="InterPro" id="IPR023130">
    <property type="entry name" value="Ta0600-like_sf"/>
</dbReference>
<organism evidence="2 3">
    <name type="scientific">Lactiplantibacillus daowaiensis</name>
    <dbReference type="NCBI Taxonomy" id="2559918"/>
    <lineage>
        <taxon>Bacteria</taxon>
        <taxon>Bacillati</taxon>
        <taxon>Bacillota</taxon>
        <taxon>Bacilli</taxon>
        <taxon>Lactobacillales</taxon>
        <taxon>Lactobacillaceae</taxon>
        <taxon>Lactiplantibacillus</taxon>
    </lineage>
</organism>
<reference evidence="3" key="1">
    <citation type="journal article" date="2019" name="Int. J. Syst. Evol. Microbiol.">
        <title>The Global Catalogue of Microorganisms (GCM) 10K type strain sequencing project: providing services to taxonomists for standard genome sequencing and annotation.</title>
        <authorList>
            <consortium name="The Broad Institute Genomics Platform"/>
            <consortium name="The Broad Institute Genome Sequencing Center for Infectious Disease"/>
            <person name="Wu L."/>
            <person name="Ma J."/>
        </authorList>
    </citation>
    <scope>NUCLEOTIDE SEQUENCE [LARGE SCALE GENOMIC DNA]</scope>
    <source>
        <strain evidence="3">CCM 8933</strain>
    </source>
</reference>
<dbReference type="Pfam" id="PF08951">
    <property type="entry name" value="EntA_Immun"/>
    <property type="match status" value="1"/>
</dbReference>
<evidence type="ECO:0000256" key="1">
    <source>
        <dbReference type="ARBA" id="ARBA00023025"/>
    </source>
</evidence>
<dbReference type="Proteomes" id="UP001596282">
    <property type="component" value="Unassembled WGS sequence"/>
</dbReference>
<comment type="caution">
    <text evidence="2">The sequence shown here is derived from an EMBL/GenBank/DDBJ whole genome shotgun (WGS) entry which is preliminary data.</text>
</comment>
<gene>
    <name evidence="2" type="ORF">ACFP5Y_14945</name>
</gene>
<proteinExistence type="predicted"/>
<name>A0ABW1S3U3_9LACO</name>
<dbReference type="SUPFAM" id="SSF109797">
    <property type="entry name" value="Bacteriocin immunity protein-like"/>
    <property type="match status" value="1"/>
</dbReference>
<dbReference type="Gene3D" id="1.20.1440.50">
    <property type="entry name" value="Ta0600-like"/>
    <property type="match status" value="1"/>
</dbReference>
<dbReference type="EMBL" id="JBHSSC010000045">
    <property type="protein sequence ID" value="MFC6182534.1"/>
    <property type="molecule type" value="Genomic_DNA"/>
</dbReference>
<dbReference type="InterPro" id="IPR015046">
    <property type="entry name" value="LciA_Immunity-like"/>
</dbReference>
<sequence length="115" mass="12448">MAMSQAETEQLTATLMHQMSAAYDEPKVMADAELKALLLAAAAGLADDDQSYAQVVTTLSHGMSEYYVHHHELPASLLAIYRQVQADVQAGKIDDEGLRRQVLATGLVIAPMMFG</sequence>
<keyword evidence="1" id="KW-0079">Bacteriocin immunity</keyword>